<dbReference type="Proteomes" id="UP000013568">
    <property type="component" value="Unassembled WGS sequence"/>
</dbReference>
<sequence length="43" mass="4895">MFKPGNAEYRLLEREPKGWGHLNTTPRLMAHQPSLPAPCCAFK</sequence>
<name>E9CNS5_9GAMM</name>
<evidence type="ECO:0000313" key="1">
    <source>
        <dbReference type="EMBL" id="EFW11856.1"/>
    </source>
</evidence>
<dbReference type="AlphaFoldDB" id="E9CNS5"/>
<evidence type="ECO:0000313" key="2">
    <source>
        <dbReference type="Proteomes" id="UP000013568"/>
    </source>
</evidence>
<dbReference type="EMBL" id="GL636121">
    <property type="protein sequence ID" value="EFW11856.1"/>
    <property type="molecule type" value="Genomic_DNA"/>
</dbReference>
<protein>
    <submittedName>
        <fullName evidence="1">Uncharacterized protein</fullName>
    </submittedName>
</protein>
<reference evidence="2" key="1">
    <citation type="journal article" date="2011" name="Genome Biol. Evol.">
        <title>Massive genomic decay in Serratia symbiotica, a recently evolved symbiont of aphids.</title>
        <authorList>
            <person name="Burke G.R."/>
            <person name="Moran N.A."/>
        </authorList>
    </citation>
    <scope>NUCLEOTIDE SEQUENCE [LARGE SCALE GENOMIC DNA]</scope>
    <source>
        <strain evidence="2">Tucson</strain>
    </source>
</reference>
<keyword evidence="2" id="KW-1185">Reference proteome</keyword>
<dbReference type="HOGENOM" id="CLU_3239536_0_0_6"/>
<accession>E9CNS5</accession>
<gene>
    <name evidence="1" type="ORF">SSYM_2103</name>
</gene>
<organism evidence="1 2">
    <name type="scientific">Serratia symbiotica str. Tucson</name>
    <dbReference type="NCBI Taxonomy" id="914128"/>
    <lineage>
        <taxon>Bacteria</taxon>
        <taxon>Pseudomonadati</taxon>
        <taxon>Pseudomonadota</taxon>
        <taxon>Gammaproteobacteria</taxon>
        <taxon>Enterobacterales</taxon>
        <taxon>Yersiniaceae</taxon>
        <taxon>Serratia</taxon>
        <taxon>Serratia symbiotica</taxon>
    </lineage>
</organism>
<proteinExistence type="predicted"/>